<reference evidence="4" key="1">
    <citation type="submission" date="2023-01" db="EMBL/GenBank/DDBJ databases">
        <title>Metagenome sequencing of chrysophaentin producing Chrysophaeum taylorii.</title>
        <authorList>
            <person name="Davison J."/>
            <person name="Bewley C."/>
        </authorList>
    </citation>
    <scope>NUCLEOTIDE SEQUENCE</scope>
    <source>
        <strain evidence="4">NIES-1699</strain>
    </source>
</reference>
<evidence type="ECO:0000313" key="4">
    <source>
        <dbReference type="EMBL" id="KAJ8609808.1"/>
    </source>
</evidence>
<dbReference type="InterPro" id="IPR032675">
    <property type="entry name" value="LRR_dom_sf"/>
</dbReference>
<evidence type="ECO:0000313" key="5">
    <source>
        <dbReference type="Proteomes" id="UP001230188"/>
    </source>
</evidence>
<sequence>MVWFARKQKERALAKKVDFFDQKIGDDGIAALAADLVASQVTELNLYNNNIGDRGAETLAAALPKSLRVLRLSFNNIGDRGAEALADALPASLVRLYLDFNMIGPRGVKRLERLGGVDVHLNSQFPPSQRTLYV</sequence>
<dbReference type="InterPro" id="IPR001611">
    <property type="entry name" value="Leu-rich_rpt"/>
</dbReference>
<dbReference type="SMART" id="SM00368">
    <property type="entry name" value="LRR_RI"/>
    <property type="match status" value="2"/>
</dbReference>
<evidence type="ECO:0000256" key="1">
    <source>
        <dbReference type="ARBA" id="ARBA00022468"/>
    </source>
</evidence>
<dbReference type="PANTHER" id="PTHR24113:SF12">
    <property type="entry name" value="RAN GTPASE-ACTIVATING PROTEIN 1"/>
    <property type="match status" value="1"/>
</dbReference>
<organism evidence="4 5">
    <name type="scientific">Chrysophaeum taylorii</name>
    <dbReference type="NCBI Taxonomy" id="2483200"/>
    <lineage>
        <taxon>Eukaryota</taxon>
        <taxon>Sar</taxon>
        <taxon>Stramenopiles</taxon>
        <taxon>Ochrophyta</taxon>
        <taxon>Pelagophyceae</taxon>
        <taxon>Pelagomonadales</taxon>
        <taxon>Pelagomonadaceae</taxon>
        <taxon>Chrysophaeum</taxon>
    </lineage>
</organism>
<keyword evidence="3" id="KW-0677">Repeat</keyword>
<dbReference type="Proteomes" id="UP001230188">
    <property type="component" value="Unassembled WGS sequence"/>
</dbReference>
<dbReference type="GO" id="GO:0048471">
    <property type="term" value="C:perinuclear region of cytoplasm"/>
    <property type="evidence" value="ECO:0007669"/>
    <property type="project" value="TreeGrafter"/>
</dbReference>
<dbReference type="Gene3D" id="3.80.10.10">
    <property type="entry name" value="Ribonuclease Inhibitor"/>
    <property type="match status" value="1"/>
</dbReference>
<evidence type="ECO:0000256" key="2">
    <source>
        <dbReference type="ARBA" id="ARBA00022614"/>
    </source>
</evidence>
<dbReference type="GO" id="GO:0005096">
    <property type="term" value="F:GTPase activator activity"/>
    <property type="evidence" value="ECO:0007669"/>
    <property type="project" value="UniProtKB-KW"/>
</dbReference>
<gene>
    <name evidence="4" type="ORF">CTAYLR_007183</name>
</gene>
<evidence type="ECO:0000256" key="3">
    <source>
        <dbReference type="ARBA" id="ARBA00022737"/>
    </source>
</evidence>
<dbReference type="AlphaFoldDB" id="A0AAD7ULL2"/>
<keyword evidence="1" id="KW-0343">GTPase activation</keyword>
<dbReference type="SUPFAM" id="SSF52047">
    <property type="entry name" value="RNI-like"/>
    <property type="match status" value="1"/>
</dbReference>
<keyword evidence="5" id="KW-1185">Reference proteome</keyword>
<dbReference type="GO" id="GO:0031267">
    <property type="term" value="F:small GTPase binding"/>
    <property type="evidence" value="ECO:0007669"/>
    <property type="project" value="TreeGrafter"/>
</dbReference>
<dbReference type="GO" id="GO:0006913">
    <property type="term" value="P:nucleocytoplasmic transport"/>
    <property type="evidence" value="ECO:0007669"/>
    <property type="project" value="TreeGrafter"/>
</dbReference>
<comment type="caution">
    <text evidence="4">The sequence shown here is derived from an EMBL/GenBank/DDBJ whole genome shotgun (WGS) entry which is preliminary data.</text>
</comment>
<dbReference type="GO" id="GO:0005634">
    <property type="term" value="C:nucleus"/>
    <property type="evidence" value="ECO:0007669"/>
    <property type="project" value="TreeGrafter"/>
</dbReference>
<proteinExistence type="predicted"/>
<name>A0AAD7ULL2_9STRA</name>
<dbReference type="GO" id="GO:0005829">
    <property type="term" value="C:cytosol"/>
    <property type="evidence" value="ECO:0007669"/>
    <property type="project" value="TreeGrafter"/>
</dbReference>
<protein>
    <submittedName>
        <fullName evidence="4">Uncharacterized protein</fullName>
    </submittedName>
</protein>
<keyword evidence="2" id="KW-0433">Leucine-rich repeat</keyword>
<dbReference type="EMBL" id="JAQMWT010000130">
    <property type="protein sequence ID" value="KAJ8609808.1"/>
    <property type="molecule type" value="Genomic_DNA"/>
</dbReference>
<dbReference type="InterPro" id="IPR027038">
    <property type="entry name" value="RanGap"/>
</dbReference>
<dbReference type="Pfam" id="PF13516">
    <property type="entry name" value="LRR_6"/>
    <property type="match status" value="2"/>
</dbReference>
<accession>A0AAD7ULL2</accession>
<dbReference type="PANTHER" id="PTHR24113">
    <property type="entry name" value="RAN GTPASE-ACTIVATING PROTEIN 1"/>
    <property type="match status" value="1"/>
</dbReference>